<keyword evidence="2" id="KW-1185">Reference proteome</keyword>
<organism evidence="1 2">
    <name type="scientific">Scutellospora calospora</name>
    <dbReference type="NCBI Taxonomy" id="85575"/>
    <lineage>
        <taxon>Eukaryota</taxon>
        <taxon>Fungi</taxon>
        <taxon>Fungi incertae sedis</taxon>
        <taxon>Mucoromycota</taxon>
        <taxon>Glomeromycotina</taxon>
        <taxon>Glomeromycetes</taxon>
        <taxon>Diversisporales</taxon>
        <taxon>Gigasporaceae</taxon>
        <taxon>Scutellospora</taxon>
    </lineage>
</organism>
<proteinExistence type="predicted"/>
<dbReference type="Proteomes" id="UP000789860">
    <property type="component" value="Unassembled WGS sequence"/>
</dbReference>
<sequence>DYILKWTPETILKSLGDALQRNIRPFTKLPKDEIKAIRKFIIENWHEFSTSNGTLVKSEFRNALRKLPIWPTAPNGEKYKSTTDGLLAPKNIEILSPKSKCYPDKFFLHVKNDVWRKILEALNTPYIDLINYLKNHYTFPKEYEEKYFKFIKSVLKSSNFQEIEIWIRDKPVIPNRLNKKLKTARDLYDYNTYLFRITFEGTDRFLHDEFQNDSTYLNIIKRMGFKYQINRQTFLECARAIKKQSSEPKHNPSDLIVRATTVVHYLYDNIDELSYSDAEYEELALIPFIPADLSIETPYSENAVKSNELECLNSLCLPKYKNIAFTQVALFHTAIIPKPTSPILTKYKRFGKPSATQVLAHLREVAFNLLRSSQWRYEEYLFKKMLDEIYNALNEECEDEYSTINEQDFKSDEKIFLNIYPTDDAFDESNWKSADELIVGVSLSEEKFVKPSLAKYKKLLEVAGSGTLRSGEDFDDDLSQDDDYEKVNKQGEILLKSLQQSLKNGLSEPLNDVIFIVKDQKIAANRLVLSSAADHFKHSFSRQYRDGNPLEVATIPGYDIEPDSFRVLLNYLYGISLDTAIAPKGVKKYNYKSIDEDWYHEEENERQFKILMDLLEASDYYNIINLKNETVRKLFDYVKLCNVEEVLEHANDYNADSLIKYCNKFIENNQSFL</sequence>
<protein>
    <submittedName>
        <fullName evidence="1">7270_t:CDS:1</fullName>
    </submittedName>
</protein>
<name>A0ACA9N1I1_9GLOM</name>
<evidence type="ECO:0000313" key="2">
    <source>
        <dbReference type="Proteomes" id="UP000789860"/>
    </source>
</evidence>
<reference evidence="1" key="1">
    <citation type="submission" date="2021-06" db="EMBL/GenBank/DDBJ databases">
        <authorList>
            <person name="Kallberg Y."/>
            <person name="Tangrot J."/>
            <person name="Rosling A."/>
        </authorList>
    </citation>
    <scope>NUCLEOTIDE SEQUENCE</scope>
    <source>
        <strain evidence="1">AU212A</strain>
    </source>
</reference>
<dbReference type="EMBL" id="CAJVPM010017951">
    <property type="protein sequence ID" value="CAG8622372.1"/>
    <property type="molecule type" value="Genomic_DNA"/>
</dbReference>
<evidence type="ECO:0000313" key="1">
    <source>
        <dbReference type="EMBL" id="CAG8622372.1"/>
    </source>
</evidence>
<accession>A0ACA9N1I1</accession>
<comment type="caution">
    <text evidence="1">The sequence shown here is derived from an EMBL/GenBank/DDBJ whole genome shotgun (WGS) entry which is preliminary data.</text>
</comment>
<gene>
    <name evidence="1" type="ORF">SCALOS_LOCUS7691</name>
</gene>
<feature type="non-terminal residue" evidence="1">
    <location>
        <position position="1"/>
    </location>
</feature>